<evidence type="ECO:0000256" key="4">
    <source>
        <dbReference type="ARBA" id="ARBA00022684"/>
    </source>
</evidence>
<comment type="pathway">
    <text evidence="1 8 9">Sulfur metabolism; glutathione biosynthesis; glutathione from L-cysteine and L-glutamate: step 1/2.</text>
</comment>
<evidence type="ECO:0000256" key="1">
    <source>
        <dbReference type="ARBA" id="ARBA00005006"/>
    </source>
</evidence>
<keyword evidence="3 8" id="KW-0436">Ligase</keyword>
<evidence type="ECO:0000256" key="7">
    <source>
        <dbReference type="ARBA" id="ARBA00048819"/>
    </source>
</evidence>
<dbReference type="PANTHER" id="PTHR38761:SF1">
    <property type="entry name" value="GLUTAMATE--CYSTEINE LIGASE"/>
    <property type="match status" value="1"/>
</dbReference>
<feature type="domain" description="Glutamate--cysteine ligase" evidence="10">
    <location>
        <begin position="16"/>
        <end position="383"/>
    </location>
</feature>
<dbReference type="PANTHER" id="PTHR38761">
    <property type="entry name" value="GLUTAMATE--CYSTEINE LIGASE"/>
    <property type="match status" value="1"/>
</dbReference>
<keyword evidence="4 8" id="KW-0317">Glutathione biosynthesis</keyword>
<dbReference type="RefSeq" id="WP_345336736.1">
    <property type="nucleotide sequence ID" value="NZ_BAABJZ010000100.1"/>
</dbReference>
<dbReference type="Proteomes" id="UP001499988">
    <property type="component" value="Unassembled WGS sequence"/>
</dbReference>
<gene>
    <name evidence="11" type="primary">gshA_2</name>
    <name evidence="8" type="synonym">gshA</name>
    <name evidence="11" type="ORF">GCM10023333_34730</name>
</gene>
<dbReference type="NCBIfam" id="TIGR01434">
    <property type="entry name" value="glu_cys_ligase"/>
    <property type="match status" value="1"/>
</dbReference>
<comment type="similarity">
    <text evidence="2 8">Belongs to the glutamate--cysteine ligase type 1 family. Type 1 subfamily.</text>
</comment>
<dbReference type="EC" id="6.3.2.2" evidence="8"/>
<dbReference type="EMBL" id="BAABJZ010000100">
    <property type="protein sequence ID" value="GAA4898401.1"/>
    <property type="molecule type" value="Genomic_DNA"/>
</dbReference>
<keyword evidence="5 8" id="KW-0547">Nucleotide-binding</keyword>
<dbReference type="InterPro" id="IPR007370">
    <property type="entry name" value="Glu_cys_ligase"/>
</dbReference>
<proteinExistence type="inferred from homology"/>
<accession>A0ABP9FCA9</accession>
<evidence type="ECO:0000256" key="6">
    <source>
        <dbReference type="ARBA" id="ARBA00022840"/>
    </source>
</evidence>
<evidence type="ECO:0000313" key="11">
    <source>
        <dbReference type="EMBL" id="GAA4898401.1"/>
    </source>
</evidence>
<comment type="caution">
    <text evidence="11">The sequence shown here is derived from an EMBL/GenBank/DDBJ whole genome shotgun (WGS) entry which is preliminary data.</text>
</comment>
<keyword evidence="6 8" id="KW-0067">ATP-binding</keyword>
<evidence type="ECO:0000256" key="5">
    <source>
        <dbReference type="ARBA" id="ARBA00022741"/>
    </source>
</evidence>
<dbReference type="HAMAP" id="MF_00578">
    <property type="entry name" value="Glu_cys_ligase"/>
    <property type="match status" value="1"/>
</dbReference>
<reference evidence="12" key="1">
    <citation type="journal article" date="2019" name="Int. J. Syst. Evol. Microbiol.">
        <title>The Global Catalogue of Microorganisms (GCM) 10K type strain sequencing project: providing services to taxonomists for standard genome sequencing and annotation.</title>
        <authorList>
            <consortium name="The Broad Institute Genomics Platform"/>
            <consortium name="The Broad Institute Genome Sequencing Center for Infectious Disease"/>
            <person name="Wu L."/>
            <person name="Ma J."/>
        </authorList>
    </citation>
    <scope>NUCLEOTIDE SEQUENCE [LARGE SCALE GENOMIC DNA]</scope>
    <source>
        <strain evidence="12">JCM 18401</strain>
    </source>
</reference>
<organism evidence="11 12">
    <name type="scientific">Ferrimonas pelagia</name>
    <dbReference type="NCBI Taxonomy" id="1177826"/>
    <lineage>
        <taxon>Bacteria</taxon>
        <taxon>Pseudomonadati</taxon>
        <taxon>Pseudomonadota</taxon>
        <taxon>Gammaproteobacteria</taxon>
        <taxon>Alteromonadales</taxon>
        <taxon>Ferrimonadaceae</taxon>
        <taxon>Ferrimonas</taxon>
    </lineage>
</organism>
<evidence type="ECO:0000256" key="2">
    <source>
        <dbReference type="ARBA" id="ARBA00008772"/>
    </source>
</evidence>
<evidence type="ECO:0000256" key="9">
    <source>
        <dbReference type="RuleBase" id="RU004391"/>
    </source>
</evidence>
<protein>
    <recommendedName>
        <fullName evidence="8">Glutamate--cysteine ligase</fullName>
        <ecNumber evidence="8">6.3.2.2</ecNumber>
    </recommendedName>
    <alternativeName>
        <fullName evidence="8">Gamma-ECS</fullName>
        <shortName evidence="8">GCS</shortName>
    </alternativeName>
    <alternativeName>
        <fullName evidence="8">Gamma-glutamylcysteine synthetase</fullName>
    </alternativeName>
</protein>
<dbReference type="GO" id="GO:0016874">
    <property type="term" value="F:ligase activity"/>
    <property type="evidence" value="ECO:0007669"/>
    <property type="project" value="UniProtKB-KW"/>
</dbReference>
<name>A0ABP9FCA9_9GAMM</name>
<sequence length="559" mass="62330">MSTNPIPFEQRLLQLRAMNTPFAGTRRGIEKEALRIQPNGQLAQTPHPQALGSALTHPHITTDFAESQLEFVTPALTEPKQALDFLADLHRFTAAAIGKDELLWGASMPAALPPQAEIPLAQYGNSNAGRMKTLYRRGLSNRYGSAMQTISGIHYNFSLPTEFWQQLHALDGSELAMTDYISAGYFALIRNVQRHGWLIPYLFGASPALDRTLVQDVPEQTLAQYGFDLHLPDTLSQRWATSLRLSDLGYTSETQSQLNIRYDSRETYLNDLSQALLRPSDAYRHLGRQQQINSHVLQLENELYSNIRPKRVSQGLRPLYALCHQGVEYIELRSLDINPLLPLGLDEPQSHFLDLFLITMALLPSPAISPAEQQIIDQRLKRVIHRGRQPGLTLPIFDQAKHDVAKPEAPAELTLEALGLELIDEMAQLAVLLDEQPQGNAQPLHYQLALTEQMAKLMDPQLTPSAQILAQLNQQGSSYRQWMTAQSRQHTQRFAKQAAAPQAQVRMAELAELAPRTLAQQAEQEAQPQPSFDEAIAAQALLTPGCPEADPTPSLQEAS</sequence>
<dbReference type="Gene3D" id="3.30.590.20">
    <property type="match status" value="1"/>
</dbReference>
<dbReference type="SUPFAM" id="SSF55931">
    <property type="entry name" value="Glutamine synthetase/guanido kinase"/>
    <property type="match status" value="1"/>
</dbReference>
<evidence type="ECO:0000259" key="10">
    <source>
        <dbReference type="Pfam" id="PF04262"/>
    </source>
</evidence>
<dbReference type="InterPro" id="IPR006334">
    <property type="entry name" value="Glut_cys_ligase"/>
</dbReference>
<evidence type="ECO:0000256" key="3">
    <source>
        <dbReference type="ARBA" id="ARBA00022598"/>
    </source>
</evidence>
<comment type="catalytic activity">
    <reaction evidence="7 8 9">
        <text>L-cysteine + L-glutamate + ATP = gamma-L-glutamyl-L-cysteine + ADP + phosphate + H(+)</text>
        <dbReference type="Rhea" id="RHEA:13285"/>
        <dbReference type="ChEBI" id="CHEBI:15378"/>
        <dbReference type="ChEBI" id="CHEBI:29985"/>
        <dbReference type="ChEBI" id="CHEBI:30616"/>
        <dbReference type="ChEBI" id="CHEBI:35235"/>
        <dbReference type="ChEBI" id="CHEBI:43474"/>
        <dbReference type="ChEBI" id="CHEBI:58173"/>
        <dbReference type="ChEBI" id="CHEBI:456216"/>
        <dbReference type="EC" id="6.3.2.2"/>
    </reaction>
</comment>
<evidence type="ECO:0000313" key="12">
    <source>
        <dbReference type="Proteomes" id="UP001499988"/>
    </source>
</evidence>
<keyword evidence="12" id="KW-1185">Reference proteome</keyword>
<evidence type="ECO:0000256" key="8">
    <source>
        <dbReference type="HAMAP-Rule" id="MF_00578"/>
    </source>
</evidence>
<dbReference type="InterPro" id="IPR014746">
    <property type="entry name" value="Gln_synth/guanido_kin_cat_dom"/>
</dbReference>
<dbReference type="Pfam" id="PF04262">
    <property type="entry name" value="Glu_cys_ligase"/>
    <property type="match status" value="1"/>
</dbReference>